<dbReference type="GO" id="GO:0006289">
    <property type="term" value="P:nucleotide-excision repair"/>
    <property type="evidence" value="ECO:0007669"/>
    <property type="project" value="InterPro"/>
</dbReference>
<feature type="domain" description="ABC transporter" evidence="18">
    <location>
        <begin position="520"/>
        <end position="859"/>
    </location>
</feature>
<dbReference type="GO" id="GO:0009380">
    <property type="term" value="C:excinuclease repair complex"/>
    <property type="evidence" value="ECO:0007669"/>
    <property type="project" value="InterPro"/>
</dbReference>
<gene>
    <name evidence="19" type="ORF">A2928_03620</name>
</gene>
<dbReference type="GO" id="GO:0016887">
    <property type="term" value="F:ATP hydrolysis activity"/>
    <property type="evidence" value="ECO:0007669"/>
    <property type="project" value="InterPro"/>
</dbReference>
<evidence type="ECO:0000256" key="2">
    <source>
        <dbReference type="ARBA" id="ARBA00022490"/>
    </source>
</evidence>
<keyword evidence="12" id="KW-0238">DNA-binding</keyword>
<keyword evidence="13" id="KW-0234">DNA repair</keyword>
<evidence type="ECO:0000256" key="1">
    <source>
        <dbReference type="ARBA" id="ARBA00004496"/>
    </source>
</evidence>
<dbReference type="InterPro" id="IPR004602">
    <property type="entry name" value="UvrA"/>
</dbReference>
<comment type="subcellular location">
    <subcellularLocation>
        <location evidence="1">Cytoplasm</location>
    </subcellularLocation>
</comment>
<keyword evidence="5" id="KW-0547">Nucleotide-binding</keyword>
<evidence type="ECO:0000256" key="11">
    <source>
        <dbReference type="ARBA" id="ARBA00022881"/>
    </source>
</evidence>
<evidence type="ECO:0000256" key="9">
    <source>
        <dbReference type="ARBA" id="ARBA00022833"/>
    </source>
</evidence>
<dbReference type="InterPro" id="IPR003439">
    <property type="entry name" value="ABC_transporter-like_ATP-bd"/>
</dbReference>
<evidence type="ECO:0000256" key="17">
    <source>
        <dbReference type="ARBA" id="ARBA00042156"/>
    </source>
</evidence>
<evidence type="ECO:0000313" key="20">
    <source>
        <dbReference type="Proteomes" id="UP000176221"/>
    </source>
</evidence>
<evidence type="ECO:0000256" key="13">
    <source>
        <dbReference type="ARBA" id="ARBA00023204"/>
    </source>
</evidence>
<dbReference type="GO" id="GO:0005737">
    <property type="term" value="C:cytoplasm"/>
    <property type="evidence" value="ECO:0007669"/>
    <property type="project" value="UniProtKB-SubCell"/>
</dbReference>
<dbReference type="InterPro" id="IPR017871">
    <property type="entry name" value="ABC_transporter-like_CS"/>
</dbReference>
<dbReference type="AlphaFoldDB" id="A0A1G2NEK5"/>
<dbReference type="NCBIfam" id="TIGR00630">
    <property type="entry name" value="uvra"/>
    <property type="match status" value="1"/>
</dbReference>
<dbReference type="Gene3D" id="3.30.190.20">
    <property type="match status" value="1"/>
</dbReference>
<evidence type="ECO:0000256" key="16">
    <source>
        <dbReference type="ARBA" id="ARBA00039316"/>
    </source>
</evidence>
<evidence type="ECO:0000256" key="10">
    <source>
        <dbReference type="ARBA" id="ARBA00022840"/>
    </source>
</evidence>
<dbReference type="PANTHER" id="PTHR43152:SF3">
    <property type="entry name" value="UVRABC SYSTEM PROTEIN A"/>
    <property type="match status" value="1"/>
</dbReference>
<evidence type="ECO:0000256" key="14">
    <source>
        <dbReference type="ARBA" id="ARBA00023236"/>
    </source>
</evidence>
<keyword evidence="2" id="KW-0963">Cytoplasm</keyword>
<dbReference type="Gene3D" id="1.10.8.280">
    <property type="entry name" value="ABC transporter ATPase domain-like"/>
    <property type="match status" value="1"/>
</dbReference>
<name>A0A1G2NEK5_9BACT</name>
<dbReference type="FunFam" id="1.20.1580.10:FF:000002">
    <property type="entry name" value="UvrABC system protein A"/>
    <property type="match status" value="1"/>
</dbReference>
<dbReference type="GO" id="GO:0009432">
    <property type="term" value="P:SOS response"/>
    <property type="evidence" value="ECO:0007669"/>
    <property type="project" value="UniProtKB-KW"/>
</dbReference>
<dbReference type="GO" id="GO:0005524">
    <property type="term" value="F:ATP binding"/>
    <property type="evidence" value="ECO:0007669"/>
    <property type="project" value="UniProtKB-KW"/>
</dbReference>
<keyword evidence="7" id="KW-0228">DNA excision</keyword>
<dbReference type="Pfam" id="PF17760">
    <property type="entry name" value="UvrA_inter"/>
    <property type="match status" value="1"/>
</dbReference>
<evidence type="ECO:0000256" key="7">
    <source>
        <dbReference type="ARBA" id="ARBA00022769"/>
    </source>
</evidence>
<dbReference type="STRING" id="1802319.A2928_03620"/>
<keyword evidence="10" id="KW-0067">ATP-binding</keyword>
<dbReference type="PROSITE" id="PS50893">
    <property type="entry name" value="ABC_TRANSPORTER_2"/>
    <property type="match status" value="2"/>
</dbReference>
<keyword evidence="11" id="KW-0267">Excision nuclease</keyword>
<dbReference type="InterPro" id="IPR041102">
    <property type="entry name" value="UvrA_inter"/>
</dbReference>
<evidence type="ECO:0000256" key="4">
    <source>
        <dbReference type="ARBA" id="ARBA00022737"/>
    </source>
</evidence>
<feature type="domain" description="ABC transporter" evidence="18">
    <location>
        <begin position="205"/>
        <end position="511"/>
    </location>
</feature>
<dbReference type="GO" id="GO:0008270">
    <property type="term" value="F:zinc ion binding"/>
    <property type="evidence" value="ECO:0007669"/>
    <property type="project" value="UniProtKB-KW"/>
</dbReference>
<keyword evidence="4" id="KW-0677">Repeat</keyword>
<dbReference type="FunFam" id="1.20.1580.10:FF:000003">
    <property type="entry name" value="UvrABC system protein A"/>
    <property type="match status" value="1"/>
</dbReference>
<keyword evidence="6" id="KW-0227">DNA damage</keyword>
<keyword evidence="8" id="KW-0863">Zinc-finger</keyword>
<sequence>MKHSRIKKDGDHGDSIIVKGARTHNLKNITVEIPRNKMIVFTGLSGSGKSSLAFDTIFAEGQRRYVESLSSYARQFLRQMQKPDVDEIVGLSPAISIDQKSRSNNPRSTVATITEIYDYLRILYARIGHPHCLICNREIKRLTNEQIIDTILESVISIEKSGAKRVFGVELNGEKLRIYAPMIVGRKGEYYQLLYDLLGRGYKEVRVDGVPKKLREQIVLTKNKKHDIDVLVDEFFLSEFKTPNGTWKERLSEAVERAINESEGLVRIISPAEDRLISAKFMCPYDGFSYPEVEPRLFSFNSPYGACSQCNGLGTKHLFGDETCEKCDGARLREESLFVKIGDKNIVEVTAMSIEEAFEFFGSLGLTPTEKSISNVVIREIEARLTFMIDVGIEYLSLDRRAHTLSGGEAQRIRLASQLGSGLVGALYVLDEPTIGLHARDNRRLIQTLLNLRDLGNTIIVVEHDEETIFASDFLVDFGPGAGLHGGQIVVADDLRVLLDAKKNESNSLTLSYLRKEVEIKIPHERRTGERGKIMVRNASIFNLKSVDVDIPLGRLIAVTGVSGSGKSTFMYEVVYKNLQARFDRRYRSNDVYNCSSFSGSEYLGRAILIDQSPIGRTPRSNPATYTGAFTHIRDLFAASSEARVRGWRANRFSFNVRGGRCEACQGNGEIAVEMHFLPTVYVPCDVCFGKRFMKETLEIHYKKKNIYDVLTMTTEEGLSFFEDIPAIYDRLKTLDEVGLGYLQLGQSATTLSGGEAQRVKISSELYRSHLQKTVYLLDEPSIGLHYEDVRKLIEILQKLVEKGNTVMLIEHNMDIIKSADYVIDIGPEGGVGGGRIVAKGTPEEVARNKKSHTGKYLVGVLK</sequence>
<comment type="caution">
    <text evidence="19">The sequence shown here is derived from an EMBL/GenBank/DDBJ whole genome shotgun (WGS) entry which is preliminary data.</text>
</comment>
<dbReference type="Proteomes" id="UP000176221">
    <property type="component" value="Unassembled WGS sequence"/>
</dbReference>
<evidence type="ECO:0000256" key="12">
    <source>
        <dbReference type="ARBA" id="ARBA00023125"/>
    </source>
</evidence>
<accession>A0A1G2NEK5</accession>
<evidence type="ECO:0000259" key="18">
    <source>
        <dbReference type="PROSITE" id="PS50893"/>
    </source>
</evidence>
<reference evidence="19 20" key="1">
    <citation type="journal article" date="2016" name="Nat. Commun.">
        <title>Thousands of microbial genomes shed light on interconnected biogeochemical processes in an aquifer system.</title>
        <authorList>
            <person name="Anantharaman K."/>
            <person name="Brown C.T."/>
            <person name="Hug L.A."/>
            <person name="Sharon I."/>
            <person name="Castelle C.J."/>
            <person name="Probst A.J."/>
            <person name="Thomas B.C."/>
            <person name="Singh A."/>
            <person name="Wilkins M.J."/>
            <person name="Karaoz U."/>
            <person name="Brodie E.L."/>
            <person name="Williams K.H."/>
            <person name="Hubbard S.S."/>
            <person name="Banfield J.F."/>
        </authorList>
    </citation>
    <scope>NUCLEOTIDE SEQUENCE [LARGE SCALE GENOMIC DNA]</scope>
</reference>
<dbReference type="InterPro" id="IPR027417">
    <property type="entry name" value="P-loop_NTPase"/>
</dbReference>
<evidence type="ECO:0000256" key="8">
    <source>
        <dbReference type="ARBA" id="ARBA00022771"/>
    </source>
</evidence>
<evidence type="ECO:0000256" key="15">
    <source>
        <dbReference type="ARBA" id="ARBA00038000"/>
    </source>
</evidence>
<keyword evidence="14" id="KW-0742">SOS response</keyword>
<dbReference type="SUPFAM" id="SSF52540">
    <property type="entry name" value="P-loop containing nucleoside triphosphate hydrolases"/>
    <property type="match status" value="2"/>
</dbReference>
<dbReference type="PANTHER" id="PTHR43152">
    <property type="entry name" value="UVRABC SYSTEM PROTEIN A"/>
    <property type="match status" value="1"/>
</dbReference>
<dbReference type="GO" id="GO:0003677">
    <property type="term" value="F:DNA binding"/>
    <property type="evidence" value="ECO:0007669"/>
    <property type="project" value="UniProtKB-KW"/>
</dbReference>
<evidence type="ECO:0000256" key="6">
    <source>
        <dbReference type="ARBA" id="ARBA00022763"/>
    </source>
</evidence>
<evidence type="ECO:0000256" key="3">
    <source>
        <dbReference type="ARBA" id="ARBA00022723"/>
    </source>
</evidence>
<keyword evidence="9" id="KW-0862">Zinc</keyword>
<comment type="similarity">
    <text evidence="15">Belongs to the ABC transporter superfamily. UvrA family.</text>
</comment>
<keyword evidence="3" id="KW-0479">Metal-binding</keyword>
<dbReference type="EMBL" id="MHRX01000022">
    <property type="protein sequence ID" value="OHA33831.1"/>
    <property type="molecule type" value="Genomic_DNA"/>
</dbReference>
<evidence type="ECO:0000313" key="19">
    <source>
        <dbReference type="EMBL" id="OHA33831.1"/>
    </source>
</evidence>
<organism evidence="19 20">
    <name type="scientific">Candidatus Taylorbacteria bacterium RIFCSPLOWO2_01_FULL_45_15b</name>
    <dbReference type="NCBI Taxonomy" id="1802319"/>
    <lineage>
        <taxon>Bacteria</taxon>
        <taxon>Candidatus Tayloriibacteriota</taxon>
    </lineage>
</organism>
<protein>
    <recommendedName>
        <fullName evidence="16">UvrABC system protein A</fullName>
    </recommendedName>
    <alternativeName>
        <fullName evidence="17">Excinuclease ABC subunit A</fullName>
    </alternativeName>
</protein>
<dbReference type="GO" id="GO:0004518">
    <property type="term" value="F:nuclease activity"/>
    <property type="evidence" value="ECO:0007669"/>
    <property type="project" value="UniProtKB-KW"/>
</dbReference>
<proteinExistence type="inferred from homology"/>
<dbReference type="Gene3D" id="1.20.1580.10">
    <property type="entry name" value="ABC transporter ATPase like domain"/>
    <property type="match status" value="3"/>
</dbReference>
<dbReference type="PROSITE" id="PS00211">
    <property type="entry name" value="ABC_TRANSPORTER_1"/>
    <property type="match status" value="2"/>
</dbReference>
<evidence type="ECO:0000256" key="5">
    <source>
        <dbReference type="ARBA" id="ARBA00022741"/>
    </source>
</evidence>
<dbReference type="Gene3D" id="3.40.50.300">
    <property type="entry name" value="P-loop containing nucleotide triphosphate hydrolases"/>
    <property type="match status" value="3"/>
</dbReference>